<evidence type="ECO:0000256" key="14">
    <source>
        <dbReference type="ARBA" id="ARBA00023157"/>
    </source>
</evidence>
<comment type="catalytic activity">
    <reaction evidence="21">
        <text>pemetrexed(in) + H(+)(in) = pemetrexed(out) + H(+)(out)</text>
        <dbReference type="Rhea" id="RHEA:70171"/>
        <dbReference type="ChEBI" id="CHEBI:15378"/>
        <dbReference type="ChEBI" id="CHEBI:63724"/>
    </reaction>
</comment>
<evidence type="ECO:0000256" key="3">
    <source>
        <dbReference type="ARBA" id="ARBA00004496"/>
    </source>
</evidence>
<feature type="transmembrane region" description="Helical" evidence="23">
    <location>
        <begin position="189"/>
        <end position="210"/>
    </location>
</feature>
<evidence type="ECO:0000256" key="9">
    <source>
        <dbReference type="ARBA" id="ARBA00022753"/>
    </source>
</evidence>
<feature type="transmembrane region" description="Helical" evidence="23">
    <location>
        <begin position="340"/>
        <end position="361"/>
    </location>
</feature>
<keyword evidence="25" id="KW-1185">Reference proteome</keyword>
<keyword evidence="7" id="KW-0963">Cytoplasm</keyword>
<feature type="non-terminal residue" evidence="24">
    <location>
        <position position="1"/>
    </location>
</feature>
<feature type="transmembrane region" description="Helical" evidence="23">
    <location>
        <begin position="397"/>
        <end position="422"/>
    </location>
</feature>
<accession>A0A852LFV6</accession>
<dbReference type="AlphaFoldDB" id="A0A852LFV6"/>
<keyword evidence="11" id="KW-0290">Folate-binding</keyword>
<evidence type="ECO:0000256" key="23">
    <source>
        <dbReference type="SAM" id="Phobius"/>
    </source>
</evidence>
<dbReference type="EMBL" id="WBNH01012721">
    <property type="protein sequence ID" value="NXX87105.1"/>
    <property type="molecule type" value="Genomic_DNA"/>
</dbReference>
<evidence type="ECO:0000256" key="20">
    <source>
        <dbReference type="ARBA" id="ARBA00042514"/>
    </source>
</evidence>
<keyword evidence="5" id="KW-0813">Transport</keyword>
<dbReference type="InterPro" id="IPR011701">
    <property type="entry name" value="MFS"/>
</dbReference>
<dbReference type="SUPFAM" id="SSF103473">
    <property type="entry name" value="MFS general substrate transporter"/>
    <property type="match status" value="1"/>
</dbReference>
<protein>
    <recommendedName>
        <fullName evidence="19">Proton-coupled folate transporter</fullName>
    </recommendedName>
    <alternativeName>
        <fullName evidence="20">Solute carrier family 46 member 1</fullName>
    </alternativeName>
</protein>
<evidence type="ECO:0000256" key="22">
    <source>
        <dbReference type="ARBA" id="ARBA00047850"/>
    </source>
</evidence>
<organism evidence="24 25">
    <name type="scientific">Urocolius indicus</name>
    <name type="common">Red-faced mousebird</name>
    <name type="synonym">Colius indicus</name>
    <dbReference type="NCBI Taxonomy" id="458196"/>
    <lineage>
        <taxon>Eukaryota</taxon>
        <taxon>Metazoa</taxon>
        <taxon>Chordata</taxon>
        <taxon>Craniata</taxon>
        <taxon>Vertebrata</taxon>
        <taxon>Euteleostomi</taxon>
        <taxon>Archelosauria</taxon>
        <taxon>Archosauria</taxon>
        <taxon>Dinosauria</taxon>
        <taxon>Saurischia</taxon>
        <taxon>Theropoda</taxon>
        <taxon>Coelurosauria</taxon>
        <taxon>Aves</taxon>
        <taxon>Neognathae</taxon>
        <taxon>Neoaves</taxon>
        <taxon>Telluraves</taxon>
        <taxon>Coraciimorphae</taxon>
        <taxon>Coliiformes</taxon>
        <taxon>Coliidae</taxon>
        <taxon>Urocolius</taxon>
    </lineage>
</organism>
<name>A0A852LFV6_UROIN</name>
<evidence type="ECO:0000256" key="8">
    <source>
        <dbReference type="ARBA" id="ARBA00022692"/>
    </source>
</evidence>
<comment type="subcellular location">
    <subcellularLocation>
        <location evidence="2">Apical cell membrane</location>
        <topology evidence="2">Multi-pass membrane protein</topology>
    </subcellularLocation>
    <subcellularLocation>
        <location evidence="4">Basolateral cell membrane</location>
        <topology evidence="4">Multi-pass membrane protein</topology>
    </subcellularLocation>
    <subcellularLocation>
        <location evidence="3">Cytoplasm</location>
    </subcellularLocation>
    <subcellularLocation>
        <location evidence="1">Endosome membrane</location>
        <topology evidence="1">Multi-pass membrane protein</topology>
    </subcellularLocation>
</comment>
<evidence type="ECO:0000313" key="24">
    <source>
        <dbReference type="EMBL" id="NXX87105.1"/>
    </source>
</evidence>
<comment type="caution">
    <text evidence="24">The sequence shown here is derived from an EMBL/GenBank/DDBJ whole genome shotgun (WGS) entry which is preliminary data.</text>
</comment>
<dbReference type="Pfam" id="PF07690">
    <property type="entry name" value="MFS_1"/>
    <property type="match status" value="1"/>
</dbReference>
<keyword evidence="15" id="KW-0325">Glycoprotein</keyword>
<dbReference type="GO" id="GO:0015293">
    <property type="term" value="F:symporter activity"/>
    <property type="evidence" value="ECO:0007669"/>
    <property type="project" value="UniProtKB-KW"/>
</dbReference>
<comment type="similarity">
    <text evidence="18">Belongs to the major facilitator superfamily. SLC46A family.</text>
</comment>
<feature type="transmembrane region" description="Helical" evidence="23">
    <location>
        <begin position="367"/>
        <end position="385"/>
    </location>
</feature>
<comment type="catalytic activity">
    <reaction evidence="22">
        <text>methotrexate(in) + H(+)(in) = methotrexate(out) + H(+)(out)</text>
        <dbReference type="Rhea" id="RHEA:70163"/>
        <dbReference type="ChEBI" id="CHEBI:15378"/>
        <dbReference type="ChEBI" id="CHEBI:50681"/>
    </reaction>
</comment>
<proteinExistence type="inferred from homology"/>
<dbReference type="GO" id="GO:0005542">
    <property type="term" value="F:folic acid binding"/>
    <property type="evidence" value="ECO:0007669"/>
    <property type="project" value="UniProtKB-KW"/>
</dbReference>
<gene>
    <name evidence="24" type="primary">Slc46a1</name>
    <name evidence="24" type="ORF">UROIND_R00190</name>
</gene>
<dbReference type="InterPro" id="IPR036259">
    <property type="entry name" value="MFS_trans_sf"/>
</dbReference>
<evidence type="ECO:0000256" key="13">
    <source>
        <dbReference type="ARBA" id="ARBA00023136"/>
    </source>
</evidence>
<evidence type="ECO:0000256" key="4">
    <source>
        <dbReference type="ARBA" id="ARBA00004554"/>
    </source>
</evidence>
<evidence type="ECO:0000313" key="25">
    <source>
        <dbReference type="Proteomes" id="UP000654395"/>
    </source>
</evidence>
<feature type="transmembrane region" description="Helical" evidence="23">
    <location>
        <begin position="434"/>
        <end position="454"/>
    </location>
</feature>
<dbReference type="GO" id="GO:0010008">
    <property type="term" value="C:endosome membrane"/>
    <property type="evidence" value="ECO:0007669"/>
    <property type="project" value="UniProtKB-SubCell"/>
</dbReference>
<keyword evidence="14" id="KW-1015">Disulfide bond</keyword>
<evidence type="ECO:0000256" key="21">
    <source>
        <dbReference type="ARBA" id="ARBA00047769"/>
    </source>
</evidence>
<comment type="catalytic activity">
    <reaction evidence="17">
        <text>folate(in) + H(+)(in) = folate(out) + H(+)(out)</text>
        <dbReference type="Rhea" id="RHEA:70159"/>
        <dbReference type="ChEBI" id="CHEBI:15378"/>
        <dbReference type="ChEBI" id="CHEBI:62501"/>
    </reaction>
</comment>
<keyword evidence="10" id="KW-0769">Symport</keyword>
<evidence type="ECO:0000256" key="6">
    <source>
        <dbReference type="ARBA" id="ARBA00022475"/>
    </source>
</evidence>
<dbReference type="PANTHER" id="PTHR23507:SF2">
    <property type="entry name" value="PROTON-COUPLED FOLATE TRANSPORTER"/>
    <property type="match status" value="1"/>
</dbReference>
<feature type="transmembrane region" description="Helical" evidence="23">
    <location>
        <begin position="95"/>
        <end position="113"/>
    </location>
</feature>
<feature type="transmembrane region" description="Helical" evidence="23">
    <location>
        <begin position="275"/>
        <end position="299"/>
    </location>
</feature>
<dbReference type="GO" id="GO:0016324">
    <property type="term" value="C:apical plasma membrane"/>
    <property type="evidence" value="ECO:0007669"/>
    <property type="project" value="UniProtKB-SubCell"/>
</dbReference>
<dbReference type="Gene3D" id="1.20.1250.20">
    <property type="entry name" value="MFS general substrate transporter like domains"/>
    <property type="match status" value="1"/>
</dbReference>
<keyword evidence="8 23" id="KW-0812">Transmembrane</keyword>
<feature type="non-terminal residue" evidence="24">
    <location>
        <position position="473"/>
    </location>
</feature>
<evidence type="ECO:0000256" key="16">
    <source>
        <dbReference type="ARBA" id="ARBA00036193"/>
    </source>
</evidence>
<feature type="transmembrane region" description="Helical" evidence="23">
    <location>
        <begin position="125"/>
        <end position="145"/>
    </location>
</feature>
<evidence type="ECO:0000256" key="18">
    <source>
        <dbReference type="ARBA" id="ARBA00038227"/>
    </source>
</evidence>
<reference evidence="24" key="1">
    <citation type="submission" date="2020-02" db="EMBL/GenBank/DDBJ databases">
        <title>Bird 10,000 Genomes (B10K) Project - Family phase.</title>
        <authorList>
            <person name="Zhang G."/>
        </authorList>
    </citation>
    <scope>NUCLEOTIDE SEQUENCE</scope>
    <source>
        <strain evidence="24">B10K-DU-030-59</strain>
    </source>
</reference>
<feature type="transmembrane region" description="Helical" evidence="23">
    <location>
        <begin position="157"/>
        <end position="177"/>
    </location>
</feature>
<dbReference type="PANTHER" id="PTHR23507">
    <property type="entry name" value="ZGC:174356"/>
    <property type="match status" value="1"/>
</dbReference>
<dbReference type="OrthoDB" id="419734at2759"/>
<feature type="transmembrane region" description="Helical" evidence="23">
    <location>
        <begin position="311"/>
        <end position="333"/>
    </location>
</feature>
<keyword evidence="6" id="KW-1003">Cell membrane</keyword>
<keyword evidence="12 23" id="KW-1133">Transmembrane helix</keyword>
<sequence length="473" mass="50671">MAAPLPPQPPAAPPQPPARCRCRPSLPAVEPLVFLATLSLGLQGPLVTQYLWDRLGAEYGYSGLNASSSTGCGNGSAGHDPARQEVEALVSHWNLYINLGGFFVGIFSVTLLGPWSDSVGRRPALVLPALGMALQAAIYLLVMYLQLHVGFFLLGRFLSSLTGDYSLILASCFAYVADTSDKRARTFRVAILEACLGAAGMLASIGGGQWRKAQGYINPFWLVFAASLVAALYAAFCLRESVKQQKQAKLFTLSHYKAVYRLYTAPEHLSSRPKLVLYSLAFFVIVTVHFGTKDIIVIYELGSPLCWAADLIGYGSAASYLAYLSSLGGLRLLQLCLEDAWVAEIGLISNISGLIVISLAITTPLMFTGYGILFLSMAATPVIRAKLSKLISETDQGALFASLACVQGLCSFVATGVFSSLYPASLHFMRGFPFLFGAVILLIPAAIIGGIEIWDSKRAYGHFSHASLSAVDG</sequence>
<evidence type="ECO:0000256" key="10">
    <source>
        <dbReference type="ARBA" id="ARBA00022847"/>
    </source>
</evidence>
<evidence type="ECO:0000256" key="15">
    <source>
        <dbReference type="ARBA" id="ARBA00023180"/>
    </source>
</evidence>
<keyword evidence="13 23" id="KW-0472">Membrane</keyword>
<evidence type="ECO:0000256" key="7">
    <source>
        <dbReference type="ARBA" id="ARBA00022490"/>
    </source>
</evidence>
<dbReference type="Proteomes" id="UP000654395">
    <property type="component" value="Unassembled WGS sequence"/>
</dbReference>
<dbReference type="GO" id="GO:0016323">
    <property type="term" value="C:basolateral plasma membrane"/>
    <property type="evidence" value="ECO:0007669"/>
    <property type="project" value="UniProtKB-SubCell"/>
</dbReference>
<feature type="transmembrane region" description="Helical" evidence="23">
    <location>
        <begin position="216"/>
        <end position="238"/>
    </location>
</feature>
<evidence type="ECO:0000256" key="1">
    <source>
        <dbReference type="ARBA" id="ARBA00004337"/>
    </source>
</evidence>
<evidence type="ECO:0000256" key="19">
    <source>
        <dbReference type="ARBA" id="ARBA00040650"/>
    </source>
</evidence>
<evidence type="ECO:0000256" key="11">
    <source>
        <dbReference type="ARBA" id="ARBA00022954"/>
    </source>
</evidence>
<comment type="catalytic activity">
    <reaction evidence="16">
        <text>(6S)-5-methyl-5,6,7,8-tetrahydrofolate(in) + H(+)(in) = (6S)-5-methyl-5,6,7,8-tetrahydrofolate(out) + H(+)(out)</text>
        <dbReference type="Rhea" id="RHEA:70167"/>
        <dbReference type="ChEBI" id="CHEBI:15378"/>
        <dbReference type="ChEBI" id="CHEBI:18608"/>
    </reaction>
</comment>
<evidence type="ECO:0000256" key="5">
    <source>
        <dbReference type="ARBA" id="ARBA00022448"/>
    </source>
</evidence>
<keyword evidence="9" id="KW-0967">Endosome</keyword>
<dbReference type="CDD" id="cd17449">
    <property type="entry name" value="MFS_SLC46A1_PCFT"/>
    <property type="match status" value="1"/>
</dbReference>
<evidence type="ECO:0000256" key="12">
    <source>
        <dbReference type="ARBA" id="ARBA00022989"/>
    </source>
</evidence>
<evidence type="ECO:0000256" key="2">
    <source>
        <dbReference type="ARBA" id="ARBA00004424"/>
    </source>
</evidence>
<evidence type="ECO:0000256" key="17">
    <source>
        <dbReference type="ARBA" id="ARBA00036250"/>
    </source>
</evidence>